<sequence length="391" mass="43635">MASRRTRIKGIANIPQRKRNVPVQENDNPTNTHEDEETTKQLGLGLAIPDSGSQLANDVPSCNPLQPKELNSNTSDRRAGDSVVVDEHKLFQNVNILNKNSDKVLVKSVENQSVIQNDGSLKLSVLGEPVLPQKTSIKRRTFIKPEVSAAARNKKPKISDKNRELVETIKDGNKSESGLGDTFESTLENGSGEKLFSNTVTNVSHELTLDEVHLTAQIRSEQELPQDKDVKRILPIINHAPNSDTEYPPPPPSPSKISRSRIKAIPRLGYRKTSFSASESEDESKRNYNRNRNDSVCSTTSGVPESIADCMSPQRPRELNSIAQKKCNRTEQSRKLAEARREFQRRFGSNKPDKQKLTMIDLIFYNPASNPMTAEIVLQSIRGVTYGEGMR</sequence>
<evidence type="ECO:0000313" key="3">
    <source>
        <dbReference type="Proteomes" id="UP001159042"/>
    </source>
</evidence>
<feature type="region of interest" description="Disordered" evidence="1">
    <location>
        <begin position="238"/>
        <end position="315"/>
    </location>
</feature>
<evidence type="ECO:0000313" key="2">
    <source>
        <dbReference type="EMBL" id="KAJ8916348.1"/>
    </source>
</evidence>
<comment type="caution">
    <text evidence="2">The sequence shown here is derived from an EMBL/GenBank/DDBJ whole genome shotgun (WGS) entry which is preliminary data.</text>
</comment>
<gene>
    <name evidence="2" type="ORF">NQ315_005045</name>
</gene>
<protein>
    <submittedName>
        <fullName evidence="2">Uncharacterized protein</fullName>
    </submittedName>
</protein>
<keyword evidence="3" id="KW-1185">Reference proteome</keyword>
<dbReference type="AlphaFoldDB" id="A0AAV8VPZ2"/>
<evidence type="ECO:0000256" key="1">
    <source>
        <dbReference type="SAM" id="MobiDB-lite"/>
    </source>
</evidence>
<reference evidence="2 3" key="1">
    <citation type="journal article" date="2023" name="Insect Mol. Biol.">
        <title>Genome sequencing provides insights into the evolution of gene families encoding plant cell wall-degrading enzymes in longhorned beetles.</title>
        <authorList>
            <person name="Shin N.R."/>
            <person name="Okamura Y."/>
            <person name="Kirsch R."/>
            <person name="Pauchet Y."/>
        </authorList>
    </citation>
    <scope>NUCLEOTIDE SEQUENCE [LARGE SCALE GENOMIC DNA]</scope>
    <source>
        <strain evidence="2">EAD_L_NR</strain>
    </source>
</reference>
<dbReference type="Proteomes" id="UP001159042">
    <property type="component" value="Unassembled WGS sequence"/>
</dbReference>
<feature type="compositionally biased region" description="Polar residues" evidence="1">
    <location>
        <begin position="294"/>
        <end position="303"/>
    </location>
</feature>
<accession>A0AAV8VPZ2</accession>
<feature type="region of interest" description="Disordered" evidence="1">
    <location>
        <begin position="1"/>
        <end position="78"/>
    </location>
</feature>
<name>A0AAV8VPZ2_9CUCU</name>
<organism evidence="2 3">
    <name type="scientific">Exocentrus adspersus</name>
    <dbReference type="NCBI Taxonomy" id="1586481"/>
    <lineage>
        <taxon>Eukaryota</taxon>
        <taxon>Metazoa</taxon>
        <taxon>Ecdysozoa</taxon>
        <taxon>Arthropoda</taxon>
        <taxon>Hexapoda</taxon>
        <taxon>Insecta</taxon>
        <taxon>Pterygota</taxon>
        <taxon>Neoptera</taxon>
        <taxon>Endopterygota</taxon>
        <taxon>Coleoptera</taxon>
        <taxon>Polyphaga</taxon>
        <taxon>Cucujiformia</taxon>
        <taxon>Chrysomeloidea</taxon>
        <taxon>Cerambycidae</taxon>
        <taxon>Lamiinae</taxon>
        <taxon>Acanthocinini</taxon>
        <taxon>Exocentrus</taxon>
    </lineage>
</organism>
<proteinExistence type="predicted"/>
<dbReference type="EMBL" id="JANEYG010000043">
    <property type="protein sequence ID" value="KAJ8916348.1"/>
    <property type="molecule type" value="Genomic_DNA"/>
</dbReference>